<feature type="transmembrane region" description="Helical" evidence="10">
    <location>
        <begin position="248"/>
        <end position="273"/>
    </location>
</feature>
<comment type="subcellular location">
    <subcellularLocation>
        <location evidence="1">Cell membrane</location>
        <topology evidence="1">Multi-pass membrane protein</topology>
    </subcellularLocation>
</comment>
<dbReference type="NCBIfam" id="TIGR03810">
    <property type="entry name" value="arg_ornith_anti"/>
    <property type="match status" value="1"/>
</dbReference>
<dbReference type="Proteomes" id="UP001224682">
    <property type="component" value="Unassembled WGS sequence"/>
</dbReference>
<feature type="transmembrane region" description="Helical" evidence="10">
    <location>
        <begin position="464"/>
        <end position="488"/>
    </location>
</feature>
<evidence type="ECO:0000256" key="7">
    <source>
        <dbReference type="ARBA" id="ARBA00022989"/>
    </source>
</evidence>
<dbReference type="RefSeq" id="WP_307018192.1">
    <property type="nucleotide sequence ID" value="NZ_JAUSUI010000001.1"/>
</dbReference>
<evidence type="ECO:0000313" key="11">
    <source>
        <dbReference type="EMBL" id="MDQ0301673.1"/>
    </source>
</evidence>
<reference evidence="11 12" key="1">
    <citation type="submission" date="2023-07" db="EMBL/GenBank/DDBJ databases">
        <title>Genomic Encyclopedia of Type Strains, Phase IV (KMG-IV): sequencing the most valuable type-strain genomes for metagenomic binning, comparative biology and taxonomic classification.</title>
        <authorList>
            <person name="Goeker M."/>
        </authorList>
    </citation>
    <scope>NUCLEOTIDE SEQUENCE [LARGE SCALE GENOMIC DNA]</scope>
    <source>
        <strain evidence="11 12">DSM 2457</strain>
    </source>
</reference>
<feature type="transmembrane region" description="Helical" evidence="10">
    <location>
        <begin position="293"/>
        <end position="319"/>
    </location>
</feature>
<dbReference type="NCBIfam" id="TIGR00905">
    <property type="entry name" value="2A0302"/>
    <property type="match status" value="1"/>
</dbReference>
<feature type="transmembrane region" description="Helical" evidence="10">
    <location>
        <begin position="142"/>
        <end position="163"/>
    </location>
</feature>
<keyword evidence="3" id="KW-0813">Transport</keyword>
<feature type="transmembrane region" description="Helical" evidence="10">
    <location>
        <begin position="175"/>
        <end position="194"/>
    </location>
</feature>
<evidence type="ECO:0000256" key="9">
    <source>
        <dbReference type="NCBIfam" id="TIGR03810"/>
    </source>
</evidence>
<dbReference type="PIRSF" id="PIRSF006060">
    <property type="entry name" value="AA_transporter"/>
    <property type="match status" value="1"/>
</dbReference>
<feature type="transmembrane region" description="Helical" evidence="10">
    <location>
        <begin position="214"/>
        <end position="236"/>
    </location>
</feature>
<keyword evidence="8 10" id="KW-0472">Membrane</keyword>
<organism evidence="11 12">
    <name type="scientific">Ancylobacter polymorphus</name>
    <dbReference type="NCBI Taxonomy" id="223390"/>
    <lineage>
        <taxon>Bacteria</taxon>
        <taxon>Pseudomonadati</taxon>
        <taxon>Pseudomonadota</taxon>
        <taxon>Alphaproteobacteria</taxon>
        <taxon>Hyphomicrobiales</taxon>
        <taxon>Xanthobacteraceae</taxon>
        <taxon>Ancylobacter</taxon>
    </lineage>
</organism>
<name>A0ABU0B8L1_9HYPH</name>
<evidence type="ECO:0000256" key="8">
    <source>
        <dbReference type="ARBA" id="ARBA00023136"/>
    </source>
</evidence>
<proteinExistence type="inferred from homology"/>
<dbReference type="InterPro" id="IPR050367">
    <property type="entry name" value="APC_superfamily"/>
</dbReference>
<evidence type="ECO:0000256" key="6">
    <source>
        <dbReference type="ARBA" id="ARBA00022970"/>
    </source>
</evidence>
<comment type="caution">
    <text evidence="11">The sequence shown here is derived from an EMBL/GenBank/DDBJ whole genome shotgun (WGS) entry which is preliminary data.</text>
</comment>
<dbReference type="InterPro" id="IPR022461">
    <property type="entry name" value="Arg/Orn_antiprt_ArcD"/>
</dbReference>
<feature type="transmembrane region" description="Helical" evidence="10">
    <location>
        <begin position="28"/>
        <end position="46"/>
    </location>
</feature>
<dbReference type="EMBL" id="JAUSUI010000001">
    <property type="protein sequence ID" value="MDQ0301673.1"/>
    <property type="molecule type" value="Genomic_DNA"/>
</dbReference>
<keyword evidence="4" id="KW-1003">Cell membrane</keyword>
<protein>
    <recommendedName>
        <fullName evidence="9">Arginine-ornithine antiporter</fullName>
    </recommendedName>
</protein>
<evidence type="ECO:0000256" key="5">
    <source>
        <dbReference type="ARBA" id="ARBA00022692"/>
    </source>
</evidence>
<keyword evidence="6" id="KW-0029">Amino-acid transport</keyword>
<sequence>MTSIDHGSQIKSATTTSTTQSAKLSRSLLTALVIGSMVGAGVFSLPQNMAAGAGPLAILIGWVITGIGMIALAFVYQRLAIRKPGLDSGPYAYAKAGFGDFVGFNSAWGYWLSAWIGNVSYAVIVFSALSYFAPAFGEGNTIAAIVGASLMLWAVHALILMGVREAAITNFITTIAKIAPIVLFIVVAALAFNLDVFTLDFSGVSNPELGSLLAQVKSTMLVTLWVFIGVEGASVVSARANKRSDIGFATVSGFLICLGLYALVSLLSLGIMTQPELAGLKNPSMAVVMEHVVGPWGGALINLAVVVSVLGAFLSWTLLAAEIPMMAARDGTMPKLLATENDKGSPSVSLWLTNGLVQLFLIITYFANSTYQALFLIASAAILVPYVLSGAYALKIALTRDGYGAGETTGRDIFTGAVATIYGAWLVYAAGPTFLFMCAMLYAPGILVYIWARREQDKRVFTPLEVVLALAIVTAGGLAAYLIATGVISPL</sequence>
<comment type="similarity">
    <text evidence="2">Belongs to the amino acid-polyamine-organocation (APC) superfamily. Basic amino acid/polyamine antiporter (APA) (TC 2.A.3.2) family.</text>
</comment>
<dbReference type="PANTHER" id="PTHR42770">
    <property type="entry name" value="AMINO ACID TRANSPORTER-RELATED"/>
    <property type="match status" value="1"/>
</dbReference>
<keyword evidence="7 10" id="KW-1133">Transmembrane helix</keyword>
<evidence type="ECO:0000256" key="1">
    <source>
        <dbReference type="ARBA" id="ARBA00004651"/>
    </source>
</evidence>
<feature type="transmembrane region" description="Helical" evidence="10">
    <location>
        <begin position="410"/>
        <end position="428"/>
    </location>
</feature>
<evidence type="ECO:0000256" key="2">
    <source>
        <dbReference type="ARBA" id="ARBA00008220"/>
    </source>
</evidence>
<dbReference type="Pfam" id="PF13520">
    <property type="entry name" value="AA_permease_2"/>
    <property type="match status" value="1"/>
</dbReference>
<dbReference type="PANTHER" id="PTHR42770:SF4">
    <property type="entry name" value="ARGININE_ORNITHINE ANTIPORTER-RELATED"/>
    <property type="match status" value="1"/>
</dbReference>
<evidence type="ECO:0000256" key="3">
    <source>
        <dbReference type="ARBA" id="ARBA00022448"/>
    </source>
</evidence>
<evidence type="ECO:0000256" key="4">
    <source>
        <dbReference type="ARBA" id="ARBA00022475"/>
    </source>
</evidence>
<dbReference type="InterPro" id="IPR002293">
    <property type="entry name" value="AA/rel_permease1"/>
</dbReference>
<evidence type="ECO:0000256" key="10">
    <source>
        <dbReference type="SAM" id="Phobius"/>
    </source>
</evidence>
<gene>
    <name evidence="11" type="ORF">J2S75_000684</name>
</gene>
<feature type="transmembrane region" description="Helical" evidence="10">
    <location>
        <begin position="52"/>
        <end position="76"/>
    </location>
</feature>
<feature type="transmembrane region" description="Helical" evidence="10">
    <location>
        <begin position="348"/>
        <end position="367"/>
    </location>
</feature>
<accession>A0ABU0B8L1</accession>
<feature type="transmembrane region" description="Helical" evidence="10">
    <location>
        <begin position="373"/>
        <end position="398"/>
    </location>
</feature>
<feature type="transmembrane region" description="Helical" evidence="10">
    <location>
        <begin position="434"/>
        <end position="452"/>
    </location>
</feature>
<keyword evidence="12" id="KW-1185">Reference proteome</keyword>
<feature type="transmembrane region" description="Helical" evidence="10">
    <location>
        <begin position="115"/>
        <end position="136"/>
    </location>
</feature>
<evidence type="ECO:0000313" key="12">
    <source>
        <dbReference type="Proteomes" id="UP001224682"/>
    </source>
</evidence>
<dbReference type="Gene3D" id="1.20.1740.10">
    <property type="entry name" value="Amino acid/polyamine transporter I"/>
    <property type="match status" value="1"/>
</dbReference>
<dbReference type="InterPro" id="IPR004754">
    <property type="entry name" value="Amino_acid_antiprt"/>
</dbReference>
<keyword evidence="5 10" id="KW-0812">Transmembrane</keyword>